<dbReference type="Proteomes" id="UP000184603">
    <property type="component" value="Unassembled WGS sequence"/>
</dbReference>
<sequence length="98" mass="11046">MKITNIHTRVVHQGRGKLSGILDYLSSKDDQLWTSEQWPPMISRKGLSEGAVGGNGPIKYSIRKYVPGNSIEFKFIKPDGFNGTHTLEITELVFKKQK</sequence>
<dbReference type="EMBL" id="FRFE01000021">
    <property type="protein sequence ID" value="SHO50825.1"/>
    <property type="molecule type" value="Genomic_DNA"/>
</dbReference>
<evidence type="ECO:0000313" key="1">
    <source>
        <dbReference type="EMBL" id="SHO50825.1"/>
    </source>
</evidence>
<proteinExistence type="predicted"/>
<gene>
    <name evidence="1" type="ORF">SAMN02745220_03655</name>
</gene>
<dbReference type="OrthoDB" id="7067492at2"/>
<dbReference type="RefSeq" id="WP_073615112.1">
    <property type="nucleotide sequence ID" value="NZ_FRFE01000021.1"/>
</dbReference>
<organism evidence="1 2">
    <name type="scientific">Desulfopila aestuarii DSM 18488</name>
    <dbReference type="NCBI Taxonomy" id="1121416"/>
    <lineage>
        <taxon>Bacteria</taxon>
        <taxon>Pseudomonadati</taxon>
        <taxon>Thermodesulfobacteriota</taxon>
        <taxon>Desulfobulbia</taxon>
        <taxon>Desulfobulbales</taxon>
        <taxon>Desulfocapsaceae</taxon>
        <taxon>Desulfopila</taxon>
    </lineage>
</organism>
<name>A0A1M7YDW9_9BACT</name>
<dbReference type="STRING" id="1121416.SAMN02745220_03655"/>
<dbReference type="AlphaFoldDB" id="A0A1M7YDW9"/>
<keyword evidence="2" id="KW-1185">Reference proteome</keyword>
<accession>A0A1M7YDW9</accession>
<reference evidence="1 2" key="1">
    <citation type="submission" date="2016-12" db="EMBL/GenBank/DDBJ databases">
        <authorList>
            <person name="Song W.-J."/>
            <person name="Kurnit D.M."/>
        </authorList>
    </citation>
    <scope>NUCLEOTIDE SEQUENCE [LARGE SCALE GENOMIC DNA]</scope>
    <source>
        <strain evidence="1 2">DSM 18488</strain>
    </source>
</reference>
<evidence type="ECO:0000313" key="2">
    <source>
        <dbReference type="Proteomes" id="UP000184603"/>
    </source>
</evidence>
<protein>
    <submittedName>
        <fullName evidence="1">Uncharacterized protein</fullName>
    </submittedName>
</protein>